<dbReference type="Proteomes" id="UP000037425">
    <property type="component" value="Unassembled WGS sequence"/>
</dbReference>
<dbReference type="OrthoDB" id="7356451at2"/>
<dbReference type="Pfam" id="PF07811">
    <property type="entry name" value="TadE"/>
    <property type="match status" value="1"/>
</dbReference>
<dbReference type="PATRIC" id="fig|106592.7.peg.984"/>
<name>A0A0L8C7I1_ENSAD</name>
<dbReference type="EMBL" id="LGAP01000001">
    <property type="protein sequence ID" value="KOF22774.1"/>
    <property type="molecule type" value="Genomic_DNA"/>
</dbReference>
<gene>
    <name evidence="3" type="ORF">AC244_04615</name>
</gene>
<protein>
    <recommendedName>
        <fullName evidence="2">TadE-like domain-containing protein</fullName>
    </recommendedName>
</protein>
<keyword evidence="1" id="KW-0812">Transmembrane</keyword>
<sequence length="140" mass="15527">MSRLTRLFRGRDGAAAIEFAIIAPLFFLCVLTLIAYGIYLSAAHSIQQIAADAARTAIAGLSESERERLATDYIQRTTMDQSFIKSSRMTVTVKDDAGNTNQFTVRIMYDAGDLPIFNMFTFAMPSEKIERFATIRVGGI</sequence>
<keyword evidence="1" id="KW-1133">Transmembrane helix</keyword>
<evidence type="ECO:0000259" key="2">
    <source>
        <dbReference type="Pfam" id="PF07811"/>
    </source>
</evidence>
<feature type="transmembrane region" description="Helical" evidence="1">
    <location>
        <begin position="21"/>
        <end position="39"/>
    </location>
</feature>
<evidence type="ECO:0000256" key="1">
    <source>
        <dbReference type="SAM" id="Phobius"/>
    </source>
</evidence>
<dbReference type="InterPro" id="IPR012495">
    <property type="entry name" value="TadE-like_dom"/>
</dbReference>
<evidence type="ECO:0000313" key="3">
    <source>
        <dbReference type="EMBL" id="KOF22774.1"/>
    </source>
</evidence>
<dbReference type="AlphaFoldDB" id="A0A0L8C7I1"/>
<organism evidence="3 4">
    <name type="scientific">Ensifer adhaerens</name>
    <name type="common">Sinorhizobium morelense</name>
    <dbReference type="NCBI Taxonomy" id="106592"/>
    <lineage>
        <taxon>Bacteria</taxon>
        <taxon>Pseudomonadati</taxon>
        <taxon>Pseudomonadota</taxon>
        <taxon>Alphaproteobacteria</taxon>
        <taxon>Hyphomicrobiales</taxon>
        <taxon>Rhizobiaceae</taxon>
        <taxon>Sinorhizobium/Ensifer group</taxon>
        <taxon>Ensifer</taxon>
    </lineage>
</organism>
<keyword evidence="1" id="KW-0472">Membrane</keyword>
<proteinExistence type="predicted"/>
<reference evidence="4" key="1">
    <citation type="submission" date="2015-07" db="EMBL/GenBank/DDBJ databases">
        <title>Whole genome sequence of an Ensifer adhaerens strain isolated from a cave pool in the Wind Cave National Park.</title>
        <authorList>
            <person name="Eng W.W.H."/>
            <person name="Gan H.M."/>
            <person name="Barton H.A."/>
            <person name="Savka M.A."/>
        </authorList>
    </citation>
    <scope>NUCLEOTIDE SEQUENCE [LARGE SCALE GENOMIC DNA]</scope>
    <source>
        <strain evidence="4">SD006</strain>
    </source>
</reference>
<dbReference type="RefSeq" id="WP_053247568.1">
    <property type="nucleotide sequence ID" value="NZ_LGAP01000001.1"/>
</dbReference>
<accession>A0A0L8C7I1</accession>
<evidence type="ECO:0000313" key="4">
    <source>
        <dbReference type="Proteomes" id="UP000037425"/>
    </source>
</evidence>
<feature type="domain" description="TadE-like" evidence="2">
    <location>
        <begin position="13"/>
        <end position="55"/>
    </location>
</feature>
<comment type="caution">
    <text evidence="3">The sequence shown here is derived from an EMBL/GenBank/DDBJ whole genome shotgun (WGS) entry which is preliminary data.</text>
</comment>